<evidence type="ECO:0000256" key="1">
    <source>
        <dbReference type="SAM" id="MobiDB-lite"/>
    </source>
</evidence>
<proteinExistence type="predicted"/>
<dbReference type="AlphaFoldDB" id="A0AAV2CYK3"/>
<organism evidence="2 3">
    <name type="scientific">Linum trigynum</name>
    <dbReference type="NCBI Taxonomy" id="586398"/>
    <lineage>
        <taxon>Eukaryota</taxon>
        <taxon>Viridiplantae</taxon>
        <taxon>Streptophyta</taxon>
        <taxon>Embryophyta</taxon>
        <taxon>Tracheophyta</taxon>
        <taxon>Spermatophyta</taxon>
        <taxon>Magnoliopsida</taxon>
        <taxon>eudicotyledons</taxon>
        <taxon>Gunneridae</taxon>
        <taxon>Pentapetalae</taxon>
        <taxon>rosids</taxon>
        <taxon>fabids</taxon>
        <taxon>Malpighiales</taxon>
        <taxon>Linaceae</taxon>
        <taxon>Linum</taxon>
    </lineage>
</organism>
<feature type="region of interest" description="Disordered" evidence="1">
    <location>
        <begin position="1"/>
        <end position="32"/>
    </location>
</feature>
<dbReference type="EMBL" id="OZ034814">
    <property type="protein sequence ID" value="CAL1361181.1"/>
    <property type="molecule type" value="Genomic_DNA"/>
</dbReference>
<dbReference type="Proteomes" id="UP001497516">
    <property type="component" value="Chromosome 10"/>
</dbReference>
<name>A0AAV2CYK3_9ROSI</name>
<gene>
    <name evidence="2" type="ORF">LTRI10_LOCUS8568</name>
</gene>
<sequence>MTGSEVHDEDHGRNTSKGSKLRSGDKSSTSDPLATLVKHLFRMKAKVTDDVTMMEDLGTNFTQIQGDVQGMEARLMSLEINNEGLREGL</sequence>
<keyword evidence="3" id="KW-1185">Reference proteome</keyword>
<reference evidence="2 3" key="1">
    <citation type="submission" date="2024-04" db="EMBL/GenBank/DDBJ databases">
        <authorList>
            <person name="Fracassetti M."/>
        </authorList>
    </citation>
    <scope>NUCLEOTIDE SEQUENCE [LARGE SCALE GENOMIC DNA]</scope>
</reference>
<protein>
    <submittedName>
        <fullName evidence="2">Uncharacterized protein</fullName>
    </submittedName>
</protein>
<evidence type="ECO:0000313" key="3">
    <source>
        <dbReference type="Proteomes" id="UP001497516"/>
    </source>
</evidence>
<feature type="compositionally biased region" description="Basic and acidic residues" evidence="1">
    <location>
        <begin position="1"/>
        <end position="13"/>
    </location>
</feature>
<accession>A0AAV2CYK3</accession>
<evidence type="ECO:0000313" key="2">
    <source>
        <dbReference type="EMBL" id="CAL1361181.1"/>
    </source>
</evidence>